<dbReference type="EMBL" id="KN881649">
    <property type="protein sequence ID" value="KIY51613.1"/>
    <property type="molecule type" value="Genomic_DNA"/>
</dbReference>
<dbReference type="SUPFAM" id="SSF52317">
    <property type="entry name" value="Class I glutamine amidotransferase-like"/>
    <property type="match status" value="1"/>
</dbReference>
<proteinExistence type="inferred from homology"/>
<dbReference type="EC" id="4.2.1.130" evidence="1"/>
<dbReference type="InterPro" id="IPR029062">
    <property type="entry name" value="Class_I_gatase-like"/>
</dbReference>
<dbReference type="OrthoDB" id="543156at2759"/>
<dbReference type="InterPro" id="IPR002818">
    <property type="entry name" value="DJ-1/PfpI"/>
</dbReference>
<evidence type="ECO:0000313" key="7">
    <source>
        <dbReference type="EMBL" id="KIY51613.1"/>
    </source>
</evidence>
<reference evidence="7 8" key="1">
    <citation type="journal article" date="2015" name="Fungal Genet. Biol.">
        <title>Evolution of novel wood decay mechanisms in Agaricales revealed by the genome sequences of Fistulina hepatica and Cylindrobasidium torrendii.</title>
        <authorList>
            <person name="Floudas D."/>
            <person name="Held B.W."/>
            <person name="Riley R."/>
            <person name="Nagy L.G."/>
            <person name="Koehler G."/>
            <person name="Ransdell A.S."/>
            <person name="Younus H."/>
            <person name="Chow J."/>
            <person name="Chiniquy J."/>
            <person name="Lipzen A."/>
            <person name="Tritt A."/>
            <person name="Sun H."/>
            <person name="Haridas S."/>
            <person name="LaButti K."/>
            <person name="Ohm R.A."/>
            <person name="Kues U."/>
            <person name="Blanchette R.A."/>
            <person name="Grigoriev I.V."/>
            <person name="Minto R.E."/>
            <person name="Hibbett D.S."/>
        </authorList>
    </citation>
    <scope>NUCLEOTIDE SEQUENCE [LARGE SCALE GENOMIC DNA]</scope>
    <source>
        <strain evidence="7 8">ATCC 64428</strain>
    </source>
</reference>
<sequence length="233" mass="24780">MTRQKILFVLTSADKLLTGEPTGWYLPEAAHPYYVLSPHFVIDFAAPAGPNPPIDPGSVEMFKQDTTSVKFLNDEAVKAKLSTTLRLSEVKVDDYIAVFYVGGHGPVIDLAVSPENISLGGQFFRTGKLVGAVCHGTAALAGVTTADGVTSIFKGKRVTGFSNVEEEQVGKVKAIPFLLEDVIKTKGGFYEKASAPWGAHVVADGQLYTGQNPASAGPLAEEILKALKSEKSV</sequence>
<keyword evidence="2" id="KW-0346">Stress response</keyword>
<gene>
    <name evidence="7" type="ORF">FISHEDRAFT_36614</name>
</gene>
<dbReference type="PANTHER" id="PTHR48094:SF11">
    <property type="entry name" value="GLUTATHIONE-INDEPENDENT GLYOXALASE HSP31-RELATED"/>
    <property type="match status" value="1"/>
</dbReference>
<dbReference type="Pfam" id="PF01965">
    <property type="entry name" value="DJ-1_PfpI"/>
    <property type="match status" value="1"/>
</dbReference>
<dbReference type="InterPro" id="IPR050325">
    <property type="entry name" value="Prot/Nucl_acid_deglycase"/>
</dbReference>
<protein>
    <recommendedName>
        <fullName evidence="1">D-lactate dehydratase</fullName>
        <ecNumber evidence="1">4.2.1.130</ecNumber>
    </recommendedName>
</protein>
<dbReference type="GO" id="GO:0016740">
    <property type="term" value="F:transferase activity"/>
    <property type="evidence" value="ECO:0007669"/>
    <property type="project" value="UniProtKB-KW"/>
</dbReference>
<dbReference type="PANTHER" id="PTHR48094">
    <property type="entry name" value="PROTEIN/NUCLEIC ACID DEGLYCASE DJ-1-RELATED"/>
    <property type="match status" value="1"/>
</dbReference>
<organism evidence="7 8">
    <name type="scientific">Fistulina hepatica ATCC 64428</name>
    <dbReference type="NCBI Taxonomy" id="1128425"/>
    <lineage>
        <taxon>Eukaryota</taxon>
        <taxon>Fungi</taxon>
        <taxon>Dikarya</taxon>
        <taxon>Basidiomycota</taxon>
        <taxon>Agaricomycotina</taxon>
        <taxon>Agaricomycetes</taxon>
        <taxon>Agaricomycetidae</taxon>
        <taxon>Agaricales</taxon>
        <taxon>Fistulinaceae</taxon>
        <taxon>Fistulina</taxon>
    </lineage>
</organism>
<dbReference type="Proteomes" id="UP000054144">
    <property type="component" value="Unassembled WGS sequence"/>
</dbReference>
<evidence type="ECO:0000313" key="8">
    <source>
        <dbReference type="Proteomes" id="UP000054144"/>
    </source>
</evidence>
<evidence type="ECO:0000256" key="3">
    <source>
        <dbReference type="ARBA" id="ARBA00023239"/>
    </source>
</evidence>
<evidence type="ECO:0000256" key="1">
    <source>
        <dbReference type="ARBA" id="ARBA00013134"/>
    </source>
</evidence>
<dbReference type="GO" id="GO:0019243">
    <property type="term" value="P:methylglyoxal catabolic process to D-lactate via S-lactoyl-glutathione"/>
    <property type="evidence" value="ECO:0007669"/>
    <property type="project" value="TreeGrafter"/>
</dbReference>
<dbReference type="CDD" id="cd03141">
    <property type="entry name" value="GATase1_Hsp31_like"/>
    <property type="match status" value="1"/>
</dbReference>
<feature type="domain" description="DJ-1/PfpI" evidence="6">
    <location>
        <begin position="79"/>
        <end position="225"/>
    </location>
</feature>
<keyword evidence="3" id="KW-0456">Lyase</keyword>
<dbReference type="GO" id="GO:0019172">
    <property type="term" value="F:glyoxalase III activity"/>
    <property type="evidence" value="ECO:0007669"/>
    <property type="project" value="UniProtKB-EC"/>
</dbReference>
<accession>A0A0D7ALF1</accession>
<dbReference type="Gene3D" id="3.40.50.880">
    <property type="match status" value="1"/>
</dbReference>
<evidence type="ECO:0000256" key="2">
    <source>
        <dbReference type="ARBA" id="ARBA00023016"/>
    </source>
</evidence>
<evidence type="ECO:0000256" key="5">
    <source>
        <dbReference type="ARBA" id="ARBA00048082"/>
    </source>
</evidence>
<keyword evidence="7" id="KW-0808">Transferase</keyword>
<evidence type="ECO:0000259" key="6">
    <source>
        <dbReference type="Pfam" id="PF01965"/>
    </source>
</evidence>
<comment type="catalytic activity">
    <reaction evidence="5">
        <text>methylglyoxal + H2O = (R)-lactate + H(+)</text>
        <dbReference type="Rhea" id="RHEA:27754"/>
        <dbReference type="ChEBI" id="CHEBI:15377"/>
        <dbReference type="ChEBI" id="CHEBI:15378"/>
        <dbReference type="ChEBI" id="CHEBI:16004"/>
        <dbReference type="ChEBI" id="CHEBI:17158"/>
        <dbReference type="EC" id="4.2.1.130"/>
    </reaction>
</comment>
<keyword evidence="8" id="KW-1185">Reference proteome</keyword>
<comment type="similarity">
    <text evidence="4">Belongs to the peptidase C56 family. HSP31-like subfamily.</text>
</comment>
<evidence type="ECO:0000256" key="4">
    <source>
        <dbReference type="ARBA" id="ARBA00038493"/>
    </source>
</evidence>
<dbReference type="GO" id="GO:0005737">
    <property type="term" value="C:cytoplasm"/>
    <property type="evidence" value="ECO:0007669"/>
    <property type="project" value="TreeGrafter"/>
</dbReference>
<keyword evidence="7" id="KW-0315">Glutamine amidotransferase</keyword>
<name>A0A0D7ALF1_9AGAR</name>
<dbReference type="AlphaFoldDB" id="A0A0D7ALF1"/>